<comment type="caution">
    <text evidence="1">The sequence shown here is derived from an EMBL/GenBank/DDBJ whole genome shotgun (WGS) entry which is preliminary data.</text>
</comment>
<dbReference type="Proteomes" id="UP001500603">
    <property type="component" value="Unassembled WGS sequence"/>
</dbReference>
<organism evidence="1 2">
    <name type="scientific">Nocardia callitridis</name>
    <dbReference type="NCBI Taxonomy" id="648753"/>
    <lineage>
        <taxon>Bacteria</taxon>
        <taxon>Bacillati</taxon>
        <taxon>Actinomycetota</taxon>
        <taxon>Actinomycetes</taxon>
        <taxon>Mycobacteriales</taxon>
        <taxon>Nocardiaceae</taxon>
        <taxon>Nocardia</taxon>
    </lineage>
</organism>
<proteinExistence type="predicted"/>
<keyword evidence="2" id="KW-1185">Reference proteome</keyword>
<evidence type="ECO:0000313" key="1">
    <source>
        <dbReference type="EMBL" id="GAA5064273.1"/>
    </source>
</evidence>
<name>A0ABP9KRB3_9NOCA</name>
<reference evidence="2" key="1">
    <citation type="journal article" date="2019" name="Int. J. Syst. Evol. Microbiol.">
        <title>The Global Catalogue of Microorganisms (GCM) 10K type strain sequencing project: providing services to taxonomists for standard genome sequencing and annotation.</title>
        <authorList>
            <consortium name="The Broad Institute Genomics Platform"/>
            <consortium name="The Broad Institute Genome Sequencing Center for Infectious Disease"/>
            <person name="Wu L."/>
            <person name="Ma J."/>
        </authorList>
    </citation>
    <scope>NUCLEOTIDE SEQUENCE [LARGE SCALE GENOMIC DNA]</scope>
    <source>
        <strain evidence="2">JCM 18298</strain>
    </source>
</reference>
<evidence type="ECO:0000313" key="2">
    <source>
        <dbReference type="Proteomes" id="UP001500603"/>
    </source>
</evidence>
<protein>
    <submittedName>
        <fullName evidence="1">Uncharacterized protein</fullName>
    </submittedName>
</protein>
<dbReference type="EMBL" id="BAABJM010000006">
    <property type="protein sequence ID" value="GAA5064273.1"/>
    <property type="molecule type" value="Genomic_DNA"/>
</dbReference>
<accession>A0ABP9KRB3</accession>
<sequence length="70" mass="6993">MSFGDTVRTNCTMPVKLVNKPLLKLSSACCSAALASEILAVMRSVNEGSVGAVSVAPVSPATAAAAALSR</sequence>
<gene>
    <name evidence="1" type="ORF">GCM10023318_50050</name>
</gene>